<dbReference type="STRING" id="180163.SAMN02745174_01665"/>
<organism evidence="1 2">
    <name type="scientific">Cetobacterium ceti</name>
    <dbReference type="NCBI Taxonomy" id="180163"/>
    <lineage>
        <taxon>Bacteria</taxon>
        <taxon>Fusobacteriati</taxon>
        <taxon>Fusobacteriota</taxon>
        <taxon>Fusobacteriia</taxon>
        <taxon>Fusobacteriales</taxon>
        <taxon>Fusobacteriaceae</taxon>
        <taxon>Cetobacterium</taxon>
    </lineage>
</organism>
<dbReference type="OrthoDB" id="86315at2"/>
<dbReference type="AlphaFoldDB" id="A0A1T4NV18"/>
<dbReference type="RefSeq" id="WP_078694143.1">
    <property type="nucleotide sequence ID" value="NZ_FUWX01000012.1"/>
</dbReference>
<protein>
    <submittedName>
        <fullName evidence="1">Antitoxin component YwqK of the YwqJK toxin-antitoxin module</fullName>
    </submittedName>
</protein>
<evidence type="ECO:0000313" key="2">
    <source>
        <dbReference type="Proteomes" id="UP000191153"/>
    </source>
</evidence>
<evidence type="ECO:0000313" key="1">
    <source>
        <dbReference type="EMBL" id="SJZ83094.1"/>
    </source>
</evidence>
<dbReference type="SUPFAM" id="SSF82185">
    <property type="entry name" value="Histone H3 K4-specific methyltransferase SET7/9 N-terminal domain"/>
    <property type="match status" value="2"/>
</dbReference>
<dbReference type="Gene3D" id="3.90.930.1">
    <property type="match status" value="2"/>
</dbReference>
<dbReference type="PROSITE" id="PS51257">
    <property type="entry name" value="PROKAR_LIPOPROTEIN"/>
    <property type="match status" value="1"/>
</dbReference>
<dbReference type="Proteomes" id="UP000191153">
    <property type="component" value="Unassembled WGS sequence"/>
</dbReference>
<proteinExistence type="predicted"/>
<dbReference type="InterPro" id="IPR011652">
    <property type="entry name" value="MORN_2"/>
</dbReference>
<dbReference type="Pfam" id="PF07661">
    <property type="entry name" value="MORN_2"/>
    <property type="match status" value="3"/>
</dbReference>
<keyword evidence="2" id="KW-1185">Reference proteome</keyword>
<reference evidence="1 2" key="1">
    <citation type="submission" date="2017-02" db="EMBL/GenBank/DDBJ databases">
        <authorList>
            <person name="Peterson S.W."/>
        </authorList>
    </citation>
    <scope>NUCLEOTIDE SEQUENCE [LARGE SCALE GENOMIC DNA]</scope>
    <source>
        <strain evidence="1 2">ATCC 700028</strain>
    </source>
</reference>
<dbReference type="EMBL" id="FUWX01000012">
    <property type="protein sequence ID" value="SJZ83094.1"/>
    <property type="molecule type" value="Genomic_DNA"/>
</dbReference>
<name>A0A1T4NV18_9FUSO</name>
<accession>A0A1T4NV18</accession>
<sequence>MEKKILFFLGLGLLMSSCENLQLTNEIKKEPIKEEKAAQGIDNNFVDAVIKVMNNDQREPKIQVEPEIQVDKNEGSDTIVEEKTAQPENIMTPKQIDDEHIIAEKVLKNAKEQDIVDKIQGKDKLVYLRGSKEPFTGTFVSFIGLHRVYSEDYVNGELNGEKIWYGEKGEIGLIEPYKDNKLNGIQKTYHLSNGKIRSEITYVDGKVNGPIVWYSEQGNIIDKEAIVNGTGTWVSYWSNGQLREKGQYKNYRRIGSWKRYLKNGELEKEVNYKNGRTVKREWLQ</sequence>
<gene>
    <name evidence="1" type="ORF">SAMN02745174_01665</name>
</gene>